<comment type="caution">
    <text evidence="1">The sequence shown here is derived from an EMBL/GenBank/DDBJ whole genome shotgun (WGS) entry which is preliminary data.</text>
</comment>
<reference evidence="1 2" key="1">
    <citation type="submission" date="2019-09" db="EMBL/GenBank/DDBJ databases">
        <authorList>
            <person name="Duangmal K."/>
            <person name="Teo W.F.A."/>
            <person name="Lipun K."/>
        </authorList>
    </citation>
    <scope>NUCLEOTIDE SEQUENCE [LARGE SCALE GENOMIC DNA]</scope>
    <source>
        <strain evidence="1 2">K1PN6</strain>
    </source>
</reference>
<dbReference type="AlphaFoldDB" id="A0A5N8X8Z7"/>
<evidence type="ECO:0008006" key="3">
    <source>
        <dbReference type="Google" id="ProtNLM"/>
    </source>
</evidence>
<organism evidence="1 2">
    <name type="scientific">Streptomyces acidicola</name>
    <dbReference type="NCBI Taxonomy" id="2596892"/>
    <lineage>
        <taxon>Bacteria</taxon>
        <taxon>Bacillati</taxon>
        <taxon>Actinomycetota</taxon>
        <taxon>Actinomycetes</taxon>
        <taxon>Kitasatosporales</taxon>
        <taxon>Streptomycetaceae</taxon>
        <taxon>Streptomyces</taxon>
    </lineage>
</organism>
<gene>
    <name evidence="1" type="ORF">FPZ41_46455</name>
</gene>
<dbReference type="RefSeq" id="WP_152870916.1">
    <property type="nucleotide sequence ID" value="NZ_VMNX01000509.1"/>
</dbReference>
<accession>A0A5N8X8Z7</accession>
<dbReference type="EMBL" id="VMNX01000509">
    <property type="protein sequence ID" value="MPY55584.1"/>
    <property type="molecule type" value="Genomic_DNA"/>
</dbReference>
<sequence>MTARRMGRGPALGYVSAVAALFLTGCDALDSPDAQYGAVCVDQATGNRLDDDACGDWDDAGHATAVGTYYVWVPTSNGATVIPPVGGRVPANVGIRSVPSGTPVAKGLPKAGGAMSAIQRGGFGVKAGVSGGTGAKAGGSAGS</sequence>
<protein>
    <recommendedName>
        <fullName evidence="3">Lipoprotein</fullName>
    </recommendedName>
</protein>
<dbReference type="PROSITE" id="PS51257">
    <property type="entry name" value="PROKAR_LIPOPROTEIN"/>
    <property type="match status" value="1"/>
</dbReference>
<evidence type="ECO:0000313" key="2">
    <source>
        <dbReference type="Proteomes" id="UP000373149"/>
    </source>
</evidence>
<name>A0A5N8X8Z7_9ACTN</name>
<evidence type="ECO:0000313" key="1">
    <source>
        <dbReference type="EMBL" id="MPY55584.1"/>
    </source>
</evidence>
<proteinExistence type="predicted"/>
<keyword evidence="2" id="KW-1185">Reference proteome</keyword>
<dbReference type="Proteomes" id="UP000373149">
    <property type="component" value="Unassembled WGS sequence"/>
</dbReference>